<dbReference type="RefSeq" id="WP_069075646.1">
    <property type="nucleotide sequence ID" value="NZ_CP015637.1"/>
</dbReference>
<sequence>MNIKSTLLGLALISVPATFAFAHHSFSDFDMSKMVEISGIVAEVQYRNPHVWVFVDVDNQGQPQSWAVEAGGPNILMRQGWKANTLKAGDKVDIQLAPMKDETKRGGALQAMRFPDGKIIGVWK</sequence>
<evidence type="ECO:0000313" key="1">
    <source>
        <dbReference type="EMBL" id="QOU07278.1"/>
    </source>
</evidence>
<evidence type="ECO:0000313" key="2">
    <source>
        <dbReference type="Proteomes" id="UP000593833"/>
    </source>
</evidence>
<proteinExistence type="predicted"/>
<dbReference type="InterPro" id="IPR046150">
    <property type="entry name" value="DUF6152"/>
</dbReference>
<dbReference type="Pfam" id="PF19649">
    <property type="entry name" value="DUF6152"/>
    <property type="match status" value="1"/>
</dbReference>
<accession>A0A1B3CQD6</accession>
<protein>
    <submittedName>
        <fullName evidence="1">Uncharacterized protein</fullName>
    </submittedName>
</protein>
<name>A0A1B3CQD6_PSEFL</name>
<organism evidence="1 2">
    <name type="scientific">Pseudomonas fluorescens</name>
    <dbReference type="NCBI Taxonomy" id="294"/>
    <lineage>
        <taxon>Bacteria</taxon>
        <taxon>Pseudomonadati</taxon>
        <taxon>Pseudomonadota</taxon>
        <taxon>Gammaproteobacteria</taxon>
        <taxon>Pseudomonadales</taxon>
        <taxon>Pseudomonadaceae</taxon>
        <taxon>Pseudomonas</taxon>
    </lineage>
</organism>
<dbReference type="AlphaFoldDB" id="A0A1B3CQD6"/>
<gene>
    <name evidence="1" type="ORF">IM720_11325</name>
</gene>
<reference evidence="1 2" key="1">
    <citation type="submission" date="2020-10" db="EMBL/GenBank/DDBJ databases">
        <title>Complete genome sequence of a novel Pseudomonas fluorescens strain isolated from the flower of kumarahou (Pomaderris kumeraho).</title>
        <authorList>
            <person name="Summers M.C."/>
            <person name="Nowak V."/>
            <person name="Fairhurst M.J."/>
            <person name="Owen J.G."/>
            <person name="Gerth M.L."/>
            <person name="Patrick W.M."/>
        </authorList>
    </citation>
    <scope>NUCLEOTIDE SEQUENCE [LARGE SCALE GENOMIC DNA]</scope>
    <source>
        <strain evidence="1 2">KF1</strain>
    </source>
</reference>
<dbReference type="OrthoDB" id="6896283at2"/>
<dbReference type="EMBL" id="CP063233">
    <property type="protein sequence ID" value="QOU07278.1"/>
    <property type="molecule type" value="Genomic_DNA"/>
</dbReference>
<dbReference type="Proteomes" id="UP000593833">
    <property type="component" value="Chromosome"/>
</dbReference>